<dbReference type="InterPro" id="IPR003661">
    <property type="entry name" value="HisK_dim/P_dom"/>
</dbReference>
<evidence type="ECO:0000313" key="13">
    <source>
        <dbReference type="Proteomes" id="UP001055117"/>
    </source>
</evidence>
<dbReference type="PRINTS" id="PR00344">
    <property type="entry name" value="BCTRLSENSOR"/>
</dbReference>
<keyword evidence="10" id="KW-1133">Transmembrane helix</keyword>
<dbReference type="Gene3D" id="3.30.565.10">
    <property type="entry name" value="Histidine kinase-like ATPase, C-terminal domain"/>
    <property type="match status" value="1"/>
</dbReference>
<dbReference type="Pfam" id="PF02518">
    <property type="entry name" value="HATPase_c"/>
    <property type="match status" value="1"/>
</dbReference>
<keyword evidence="5" id="KW-0547">Nucleotide-binding</keyword>
<evidence type="ECO:0000256" key="10">
    <source>
        <dbReference type="SAM" id="Phobius"/>
    </source>
</evidence>
<evidence type="ECO:0000256" key="7">
    <source>
        <dbReference type="ARBA" id="ARBA00022840"/>
    </source>
</evidence>
<keyword evidence="10" id="KW-0472">Membrane</keyword>
<evidence type="ECO:0000256" key="1">
    <source>
        <dbReference type="ARBA" id="ARBA00000085"/>
    </source>
</evidence>
<dbReference type="InterPro" id="IPR036890">
    <property type="entry name" value="HATPase_C_sf"/>
</dbReference>
<dbReference type="Pfam" id="PF00512">
    <property type="entry name" value="HisKA"/>
    <property type="match status" value="1"/>
</dbReference>
<keyword evidence="3" id="KW-0597">Phosphoprotein</keyword>
<evidence type="ECO:0000256" key="2">
    <source>
        <dbReference type="ARBA" id="ARBA00012438"/>
    </source>
</evidence>
<evidence type="ECO:0000256" key="6">
    <source>
        <dbReference type="ARBA" id="ARBA00022777"/>
    </source>
</evidence>
<feature type="domain" description="Histidine kinase" evidence="11">
    <location>
        <begin position="284"/>
        <end position="494"/>
    </location>
</feature>
<dbReference type="InterPro" id="IPR003594">
    <property type="entry name" value="HATPase_dom"/>
</dbReference>
<dbReference type="SUPFAM" id="SSF47384">
    <property type="entry name" value="Homodimeric domain of signal transducing histidine kinase"/>
    <property type="match status" value="1"/>
</dbReference>
<dbReference type="Proteomes" id="UP001055117">
    <property type="component" value="Unassembled WGS sequence"/>
</dbReference>
<feature type="transmembrane region" description="Helical" evidence="10">
    <location>
        <begin position="191"/>
        <end position="214"/>
    </location>
</feature>
<feature type="coiled-coil region" evidence="9">
    <location>
        <begin position="248"/>
        <end position="275"/>
    </location>
</feature>
<dbReference type="InterPro" id="IPR036097">
    <property type="entry name" value="HisK_dim/P_sf"/>
</dbReference>
<dbReference type="RefSeq" id="WP_238270965.1">
    <property type="nucleotide sequence ID" value="NZ_BPQG01000007.1"/>
</dbReference>
<keyword evidence="8" id="KW-0902">Two-component regulatory system</keyword>
<dbReference type="EC" id="2.7.13.3" evidence="2"/>
<dbReference type="PANTHER" id="PTHR43065">
    <property type="entry name" value="SENSOR HISTIDINE KINASE"/>
    <property type="match status" value="1"/>
</dbReference>
<keyword evidence="4" id="KW-0808">Transferase</keyword>
<dbReference type="InterPro" id="IPR004358">
    <property type="entry name" value="Sig_transdc_His_kin-like_C"/>
</dbReference>
<dbReference type="SMART" id="SM00387">
    <property type="entry name" value="HATPase_c"/>
    <property type="match status" value="1"/>
</dbReference>
<comment type="caution">
    <text evidence="12">The sequence shown here is derived from an EMBL/GenBank/DDBJ whole genome shotgun (WGS) entry which is preliminary data.</text>
</comment>
<reference evidence="12 13" key="1">
    <citation type="journal article" date="2021" name="Front. Microbiol.">
        <title>Comprehensive Comparative Genomics and Phenotyping of Methylobacterium Species.</title>
        <authorList>
            <person name="Alessa O."/>
            <person name="Ogura Y."/>
            <person name="Fujitani Y."/>
            <person name="Takami H."/>
            <person name="Hayashi T."/>
            <person name="Sahin N."/>
            <person name="Tani A."/>
        </authorList>
    </citation>
    <scope>NUCLEOTIDE SEQUENCE [LARGE SCALE GENOMIC DNA]</scope>
    <source>
        <strain evidence="12 13">DSM 23679</strain>
    </source>
</reference>
<protein>
    <recommendedName>
        <fullName evidence="2">histidine kinase</fullName>
        <ecNumber evidence="2">2.7.13.3</ecNumber>
    </recommendedName>
</protein>
<evidence type="ECO:0000259" key="11">
    <source>
        <dbReference type="PROSITE" id="PS50109"/>
    </source>
</evidence>
<evidence type="ECO:0000256" key="9">
    <source>
        <dbReference type="SAM" id="Coils"/>
    </source>
</evidence>
<organism evidence="12 13">
    <name type="scientific">Methylobacterium cerastii</name>
    <dbReference type="NCBI Taxonomy" id="932741"/>
    <lineage>
        <taxon>Bacteria</taxon>
        <taxon>Pseudomonadati</taxon>
        <taxon>Pseudomonadota</taxon>
        <taxon>Alphaproteobacteria</taxon>
        <taxon>Hyphomicrobiales</taxon>
        <taxon>Methylobacteriaceae</taxon>
        <taxon>Methylobacterium</taxon>
    </lineage>
</organism>
<dbReference type="EMBL" id="BPQG01000007">
    <property type="protein sequence ID" value="GJD42961.1"/>
    <property type="molecule type" value="Genomic_DNA"/>
</dbReference>
<keyword evidence="7" id="KW-0067">ATP-binding</keyword>
<dbReference type="SMART" id="SM00388">
    <property type="entry name" value="HisKA"/>
    <property type="match status" value="1"/>
</dbReference>
<evidence type="ECO:0000256" key="8">
    <source>
        <dbReference type="ARBA" id="ARBA00023012"/>
    </source>
</evidence>
<keyword evidence="10" id="KW-0812">Transmembrane</keyword>
<comment type="catalytic activity">
    <reaction evidence="1">
        <text>ATP + protein L-histidine = ADP + protein N-phospho-L-histidine.</text>
        <dbReference type="EC" id="2.7.13.3"/>
    </reaction>
</comment>
<name>A0ABQ4QCM9_9HYPH</name>
<evidence type="ECO:0000256" key="3">
    <source>
        <dbReference type="ARBA" id="ARBA00022553"/>
    </source>
</evidence>
<keyword evidence="13" id="KW-1185">Reference proteome</keyword>
<sequence length="494" mass="51700">MARPVIPRSLRARLLALWLLLLASAAATGYLLFAFYSQSADVQVGQAEVAVARACREIVDRTAFVTGAMASTRIVDASLRADLADAVSVALARSPGVEGGVWTAAEGSVAYAFPTYEGTGPKTDLPSAERESIAQINADALRTERPAALRRPSRTQALLLQACPLRGPIAGATAWTMARIQTDHGPAYRQLLAGFAFLAATVLGSALFLGRFLYGFSGHIARLKAQLAAPRSERGDLPDLAPTGEPELDRLVDALNAASARLREAQGRAVAAEKLAAVGRLSASVAHEIRNPLSAMRLKAENALASGDPARARGAIETVLQQVARIDGLLADLLGLTQTRPPVRAPADVAALVEASAHLHEDLAREQSVRLAVETDGLPPGARVSIDAGQVARALDNLVLNALQHVPEGGLVRLAAARVGEGGGARLLLTVSDTGPGVPAAIRAEPFEPFATGRPDGTGLGLAIVREIARAHDGEVRLMESTVGATFEIDLPWL</sequence>
<keyword evidence="6" id="KW-0418">Kinase</keyword>
<dbReference type="SUPFAM" id="SSF55874">
    <property type="entry name" value="ATPase domain of HSP90 chaperone/DNA topoisomerase II/histidine kinase"/>
    <property type="match status" value="1"/>
</dbReference>
<dbReference type="CDD" id="cd00082">
    <property type="entry name" value="HisKA"/>
    <property type="match status" value="1"/>
</dbReference>
<dbReference type="PROSITE" id="PS50109">
    <property type="entry name" value="HIS_KIN"/>
    <property type="match status" value="1"/>
</dbReference>
<evidence type="ECO:0000256" key="4">
    <source>
        <dbReference type="ARBA" id="ARBA00022679"/>
    </source>
</evidence>
<gene>
    <name evidence="12" type="primary">sasA_6</name>
    <name evidence="12" type="ORF">AFCDBAGC_0803</name>
</gene>
<evidence type="ECO:0000313" key="12">
    <source>
        <dbReference type="EMBL" id="GJD42961.1"/>
    </source>
</evidence>
<proteinExistence type="predicted"/>
<dbReference type="InterPro" id="IPR005467">
    <property type="entry name" value="His_kinase_dom"/>
</dbReference>
<accession>A0ABQ4QCM9</accession>
<evidence type="ECO:0000256" key="5">
    <source>
        <dbReference type="ARBA" id="ARBA00022741"/>
    </source>
</evidence>
<keyword evidence="9" id="KW-0175">Coiled coil</keyword>
<dbReference type="Gene3D" id="1.10.287.130">
    <property type="match status" value="1"/>
</dbReference>
<dbReference type="PANTHER" id="PTHR43065:SF10">
    <property type="entry name" value="PEROXIDE STRESS-ACTIVATED HISTIDINE KINASE MAK3"/>
    <property type="match status" value="1"/>
</dbReference>